<dbReference type="GO" id="GO:0016887">
    <property type="term" value="F:ATP hydrolysis activity"/>
    <property type="evidence" value="ECO:0007669"/>
    <property type="project" value="InterPro"/>
</dbReference>
<dbReference type="InterPro" id="IPR027417">
    <property type="entry name" value="P-loop_NTPase"/>
</dbReference>
<keyword evidence="13" id="KW-1185">Reference proteome</keyword>
<dbReference type="FunFam" id="3.40.50.300:FF:000367">
    <property type="entry name" value="ABC transporter G family member 24"/>
    <property type="match status" value="1"/>
</dbReference>
<dbReference type="PROSITE" id="PS00211">
    <property type="entry name" value="ABC_TRANSPORTER_1"/>
    <property type="match status" value="1"/>
</dbReference>
<comment type="similarity">
    <text evidence="2">Belongs to the ABC transporter superfamily. ABCG family. Eye pigment precursor importer (TC 3.A.1.204) subfamily.</text>
</comment>
<dbReference type="Pfam" id="PF00005">
    <property type="entry name" value="ABC_tran"/>
    <property type="match status" value="1"/>
</dbReference>
<evidence type="ECO:0000313" key="12">
    <source>
        <dbReference type="EMBL" id="KAJ6695028.1"/>
    </source>
</evidence>
<dbReference type="InterPro" id="IPR003593">
    <property type="entry name" value="AAA+_ATPase"/>
</dbReference>
<keyword evidence="8 10" id="KW-0472">Membrane</keyword>
<comment type="subcellular location">
    <subcellularLocation>
        <location evidence="1">Membrane</location>
        <topology evidence="1">Multi-pass membrane protein</topology>
    </subcellularLocation>
</comment>
<sequence length="653" mass="71784">MSREEFNKLRHDHCCFLYVSIIIVAFALSLSPAYCQDIEGYDDNPATQELFSELVYKSFSNFTSVFKQDIAKYFGFCITDVDEDWNMAFNFSKGTQFISNCAKKTNGDMLRRICTAAEIKFYFNNLFEKGAKKSNYLKPNKNCNLSSWVSGCEPGWACGVGKGEKVDLRNSKDMPFRSTNCAACCEGFFCPHGITCMIPCPLGAHCPLAKLNKTTGICDPYHYQLPPGKPNHTCGGADIWADILSSSEIFCSAGLYCPSTIQEIPCSRGLNPGSDAALPPMPGGSSSQQSSGKGKKNGKSNLTQMLDDIENNPEGHEGFNLEIGDKNIKKNAPRGKQLHTQSQMFRYAYGQIEREKAMQEQNKNLTFSGVISMANDTEIRKRPTIEVAFKDLTLTLTTKHKHLLRCVTGKLSPGRVSAVMGPSGAGKTTFLSALTGKATGCTMTGMVLVNGKMEPIQSYRKIIGFVPQDDIVHGNLTVEENLWFSARCRLSAELPKPEKVLVVERVIESLGLQAVRDSMVGTVEKRGISGGQRKRVNVGLEMVMEPSLLILDEPTSGLDSSSSLLLLRALRREALEGVNICMVVHQPSYTLFRMFDDLILLAKGGLTAYHGSAKKVEEYFAGLGITVPERVNPPDYFIDILEGIAKPKSAGEL</sequence>
<dbReference type="CDD" id="cd03213">
    <property type="entry name" value="ABCG_EPDR"/>
    <property type="match status" value="1"/>
</dbReference>
<evidence type="ECO:0000259" key="11">
    <source>
        <dbReference type="PROSITE" id="PS50893"/>
    </source>
</evidence>
<evidence type="ECO:0000256" key="6">
    <source>
        <dbReference type="ARBA" id="ARBA00022840"/>
    </source>
</evidence>
<dbReference type="InterPro" id="IPR003439">
    <property type="entry name" value="ABC_transporter-like_ATP-bd"/>
</dbReference>
<evidence type="ECO:0000256" key="8">
    <source>
        <dbReference type="ARBA" id="ARBA00023136"/>
    </source>
</evidence>
<feature type="region of interest" description="Disordered" evidence="9">
    <location>
        <begin position="272"/>
        <end position="301"/>
    </location>
</feature>
<evidence type="ECO:0000256" key="10">
    <source>
        <dbReference type="SAM" id="Phobius"/>
    </source>
</evidence>
<organism evidence="12 13">
    <name type="scientific">Salix koriyanagi</name>
    <dbReference type="NCBI Taxonomy" id="2511006"/>
    <lineage>
        <taxon>Eukaryota</taxon>
        <taxon>Viridiplantae</taxon>
        <taxon>Streptophyta</taxon>
        <taxon>Embryophyta</taxon>
        <taxon>Tracheophyta</taxon>
        <taxon>Spermatophyta</taxon>
        <taxon>Magnoliopsida</taxon>
        <taxon>eudicotyledons</taxon>
        <taxon>Gunneridae</taxon>
        <taxon>Pentapetalae</taxon>
        <taxon>rosids</taxon>
        <taxon>fabids</taxon>
        <taxon>Malpighiales</taxon>
        <taxon>Salicaceae</taxon>
        <taxon>Saliceae</taxon>
        <taxon>Salix</taxon>
    </lineage>
</organism>
<evidence type="ECO:0000256" key="3">
    <source>
        <dbReference type="ARBA" id="ARBA00022448"/>
    </source>
</evidence>
<keyword evidence="6" id="KW-0067">ATP-binding</keyword>
<evidence type="ECO:0000256" key="9">
    <source>
        <dbReference type="SAM" id="MobiDB-lite"/>
    </source>
</evidence>
<evidence type="ECO:0000256" key="5">
    <source>
        <dbReference type="ARBA" id="ARBA00022741"/>
    </source>
</evidence>
<gene>
    <name evidence="12" type="ORF">OIU74_014218</name>
</gene>
<evidence type="ECO:0000313" key="13">
    <source>
        <dbReference type="Proteomes" id="UP001151752"/>
    </source>
</evidence>
<dbReference type="PANTHER" id="PTHR48041">
    <property type="entry name" value="ABC TRANSPORTER G FAMILY MEMBER 28"/>
    <property type="match status" value="1"/>
</dbReference>
<keyword evidence="7 10" id="KW-1133">Transmembrane helix</keyword>
<dbReference type="EMBL" id="JAPFFM010000017">
    <property type="protein sequence ID" value="KAJ6695028.1"/>
    <property type="molecule type" value="Genomic_DNA"/>
</dbReference>
<dbReference type="InterPro" id="IPR050352">
    <property type="entry name" value="ABCG_transporters"/>
</dbReference>
<dbReference type="Pfam" id="PF19055">
    <property type="entry name" value="ABC2_membrane_7"/>
    <property type="match status" value="1"/>
</dbReference>
<dbReference type="GO" id="GO:0005524">
    <property type="term" value="F:ATP binding"/>
    <property type="evidence" value="ECO:0007669"/>
    <property type="project" value="UniProtKB-KW"/>
</dbReference>
<evidence type="ECO:0000256" key="2">
    <source>
        <dbReference type="ARBA" id="ARBA00005814"/>
    </source>
</evidence>
<dbReference type="Gene3D" id="3.40.50.300">
    <property type="entry name" value="P-loop containing nucleotide triphosphate hydrolases"/>
    <property type="match status" value="1"/>
</dbReference>
<dbReference type="PANTHER" id="PTHR48041:SF91">
    <property type="entry name" value="ABC TRANSPORTER G FAMILY MEMBER 28"/>
    <property type="match status" value="1"/>
</dbReference>
<evidence type="ECO:0000256" key="7">
    <source>
        <dbReference type="ARBA" id="ARBA00022989"/>
    </source>
</evidence>
<dbReference type="SUPFAM" id="SSF52540">
    <property type="entry name" value="P-loop containing nucleoside triphosphate hydrolases"/>
    <property type="match status" value="1"/>
</dbReference>
<dbReference type="InterPro" id="IPR017871">
    <property type="entry name" value="ABC_transporter-like_CS"/>
</dbReference>
<keyword evidence="3" id="KW-0813">Transport</keyword>
<dbReference type="Proteomes" id="UP001151752">
    <property type="component" value="Chromosome 3"/>
</dbReference>
<protein>
    <submittedName>
        <fullName evidence="12">WHITE-BROWN COMPLEX-like protein 30-RELATED</fullName>
    </submittedName>
</protein>
<dbReference type="AlphaFoldDB" id="A0A9Q0SZC9"/>
<keyword evidence="5" id="KW-0547">Nucleotide-binding</keyword>
<name>A0A9Q0SZC9_9ROSI</name>
<dbReference type="PROSITE" id="PS50893">
    <property type="entry name" value="ABC_TRANSPORTER_2"/>
    <property type="match status" value="1"/>
</dbReference>
<evidence type="ECO:0000256" key="1">
    <source>
        <dbReference type="ARBA" id="ARBA00004141"/>
    </source>
</evidence>
<comment type="caution">
    <text evidence="12">The sequence shown here is derived from an EMBL/GenBank/DDBJ whole genome shotgun (WGS) entry which is preliminary data.</text>
</comment>
<reference evidence="12" key="1">
    <citation type="submission" date="2022-11" db="EMBL/GenBank/DDBJ databases">
        <authorList>
            <person name="Hyden B.L."/>
            <person name="Feng K."/>
            <person name="Yates T."/>
            <person name="Jawdy S."/>
            <person name="Smart L.B."/>
            <person name="Muchero W."/>
        </authorList>
    </citation>
    <scope>NUCLEOTIDE SEQUENCE</scope>
    <source>
        <tissue evidence="12">Shoot tip</tissue>
    </source>
</reference>
<dbReference type="GO" id="GO:0140359">
    <property type="term" value="F:ABC-type transporter activity"/>
    <property type="evidence" value="ECO:0007669"/>
    <property type="project" value="InterPro"/>
</dbReference>
<dbReference type="InterPro" id="IPR043926">
    <property type="entry name" value="ABCG_dom"/>
</dbReference>
<feature type="domain" description="ABC transporter" evidence="11">
    <location>
        <begin position="387"/>
        <end position="629"/>
    </location>
</feature>
<keyword evidence="4 10" id="KW-0812">Transmembrane</keyword>
<accession>A0A9Q0SZC9</accession>
<dbReference type="GO" id="GO:0016020">
    <property type="term" value="C:membrane"/>
    <property type="evidence" value="ECO:0007669"/>
    <property type="project" value="UniProtKB-SubCell"/>
</dbReference>
<dbReference type="SMART" id="SM00382">
    <property type="entry name" value="AAA"/>
    <property type="match status" value="1"/>
</dbReference>
<reference evidence="12" key="2">
    <citation type="journal article" date="2023" name="Int. J. Mol. Sci.">
        <title>De Novo Assembly and Annotation of 11 Diverse Shrub Willow (Salix) Genomes Reveals Novel Gene Organization in Sex-Linked Regions.</title>
        <authorList>
            <person name="Hyden B."/>
            <person name="Feng K."/>
            <person name="Yates T.B."/>
            <person name="Jawdy S."/>
            <person name="Cereghino C."/>
            <person name="Smart L.B."/>
            <person name="Muchero W."/>
        </authorList>
    </citation>
    <scope>NUCLEOTIDE SEQUENCE</scope>
    <source>
        <tissue evidence="12">Shoot tip</tissue>
    </source>
</reference>
<feature type="transmembrane region" description="Helical" evidence="10">
    <location>
        <begin position="15"/>
        <end position="34"/>
    </location>
</feature>
<evidence type="ECO:0000256" key="4">
    <source>
        <dbReference type="ARBA" id="ARBA00022692"/>
    </source>
</evidence>
<feature type="compositionally biased region" description="Low complexity" evidence="9">
    <location>
        <begin position="283"/>
        <end position="292"/>
    </location>
</feature>
<proteinExistence type="inferred from homology"/>